<sequence>MRDGLRKLLAASSRRDQAMRAAKALALCDARLRALRSDLRRRTEAAAGRCSDFAAEDRTACRGKVGISDLRIPLMWKDSDHFNNKDRTERYSVFCLFKIGAEVYDSDLLIVDKAATDICLENATIFEGAGPDFQLKVEVYSCCCGEGPLTLTPRKLVKKLKTSLGKSTGKKFSSALEQSSLETLLLTETATPGLGYSLLASASLSLESAQEGFHAHSLSLLGNEDSPSWLPLYGTMCCRLVAQPDCMTQDAMAGFLKEQPSGGVPGETWRRRYCVLRGGRLLCFSAPEEREAIAEPALSVPINRGTQIRPVDKEAGGEANLFSVINPEPGEAAARVFQAESRQDLRKWMEAFRQHFFDFSQWKHCCEEFMRMETGSPQKPPLFLAKEATSVYQELSIDSPVKPDPVAATAQGEEEESRLASFAGPGEADVSHGTIAPRGRPPNRSLLHAGTAPVGPHTASCRSSLSQTRLGSPICQPRGVRLMFGYVFIWGGEKWGSLCIPVNTSSEVRKASGIQRKRQAWLQRGPSKEAELQHPSSAACMMGAWGRCLLGKGRCL</sequence>
<dbReference type="InterPro" id="IPR012966">
    <property type="entry name" value="AHD"/>
</dbReference>
<dbReference type="AlphaFoldDB" id="A0AAW1BER8"/>
<comment type="caution">
    <text evidence="3">The sequence shown here is derived from an EMBL/GenBank/DDBJ whole genome shotgun (WGS) entry which is preliminary data.</text>
</comment>
<evidence type="ECO:0000313" key="4">
    <source>
        <dbReference type="Proteomes" id="UP001474421"/>
    </source>
</evidence>
<dbReference type="Pfam" id="PF00169">
    <property type="entry name" value="PH"/>
    <property type="match status" value="1"/>
</dbReference>
<organism evidence="3 4">
    <name type="scientific">Crotalus adamanteus</name>
    <name type="common">Eastern diamondback rattlesnake</name>
    <dbReference type="NCBI Taxonomy" id="8729"/>
    <lineage>
        <taxon>Eukaryota</taxon>
        <taxon>Metazoa</taxon>
        <taxon>Chordata</taxon>
        <taxon>Craniata</taxon>
        <taxon>Vertebrata</taxon>
        <taxon>Euteleostomi</taxon>
        <taxon>Lepidosauria</taxon>
        <taxon>Squamata</taxon>
        <taxon>Bifurcata</taxon>
        <taxon>Unidentata</taxon>
        <taxon>Episquamata</taxon>
        <taxon>Toxicofera</taxon>
        <taxon>Serpentes</taxon>
        <taxon>Colubroidea</taxon>
        <taxon>Viperidae</taxon>
        <taxon>Crotalinae</taxon>
        <taxon>Crotalus</taxon>
    </lineage>
</organism>
<evidence type="ECO:0000313" key="3">
    <source>
        <dbReference type="EMBL" id="KAK9400419.1"/>
    </source>
</evidence>
<dbReference type="InterPro" id="IPR011993">
    <property type="entry name" value="PH-like_dom_sf"/>
</dbReference>
<dbReference type="SUPFAM" id="SSF50729">
    <property type="entry name" value="PH domain-like"/>
    <property type="match status" value="1"/>
</dbReference>
<dbReference type="SMART" id="SM00233">
    <property type="entry name" value="PH"/>
    <property type="match status" value="1"/>
</dbReference>
<protein>
    <submittedName>
        <fullName evidence="3">Rhotekin-2</fullName>
    </submittedName>
</protein>
<feature type="domain" description="PH" evidence="2">
    <location>
        <begin position="249"/>
        <end position="357"/>
    </location>
</feature>
<dbReference type="PROSITE" id="PS50003">
    <property type="entry name" value="PH_DOMAIN"/>
    <property type="match status" value="1"/>
</dbReference>
<dbReference type="Pfam" id="PF08174">
    <property type="entry name" value="Anillin"/>
    <property type="match status" value="1"/>
</dbReference>
<gene>
    <name evidence="3" type="ORF">NXF25_011133</name>
</gene>
<accession>A0AAW1BER8</accession>
<dbReference type="PANTHER" id="PTHR21538:SF21">
    <property type="entry name" value="RHOTEKIN-2"/>
    <property type="match status" value="1"/>
</dbReference>
<dbReference type="InterPro" id="IPR001849">
    <property type="entry name" value="PH_domain"/>
</dbReference>
<dbReference type="Gene3D" id="2.30.29.30">
    <property type="entry name" value="Pleckstrin-homology domain (PH domain)/Phosphotyrosine-binding domain (PTB)"/>
    <property type="match status" value="1"/>
</dbReference>
<feature type="region of interest" description="Disordered" evidence="1">
    <location>
        <begin position="402"/>
        <end position="463"/>
    </location>
</feature>
<dbReference type="EMBL" id="JAOTOJ010000005">
    <property type="protein sequence ID" value="KAK9400419.1"/>
    <property type="molecule type" value="Genomic_DNA"/>
</dbReference>
<dbReference type="GO" id="GO:0008284">
    <property type="term" value="P:positive regulation of cell population proliferation"/>
    <property type="evidence" value="ECO:0007669"/>
    <property type="project" value="TreeGrafter"/>
</dbReference>
<dbReference type="CDD" id="cd13249">
    <property type="entry name" value="PH_rhotekin2"/>
    <property type="match status" value="1"/>
</dbReference>
<dbReference type="PANTHER" id="PTHR21538">
    <property type="entry name" value="ANILLIN/RHOTEKIN RTKN"/>
    <property type="match status" value="1"/>
</dbReference>
<evidence type="ECO:0000259" key="2">
    <source>
        <dbReference type="PROSITE" id="PS50003"/>
    </source>
</evidence>
<reference evidence="3 4" key="1">
    <citation type="journal article" date="2024" name="Proc. Natl. Acad. Sci. U.S.A.">
        <title>The genetic regulatory architecture and epigenomic basis for age-related changes in rattlesnake venom.</title>
        <authorList>
            <person name="Hogan M.P."/>
            <person name="Holding M.L."/>
            <person name="Nystrom G.S."/>
            <person name="Colston T.J."/>
            <person name="Bartlett D.A."/>
            <person name="Mason A.J."/>
            <person name="Ellsworth S.A."/>
            <person name="Rautsaw R.M."/>
            <person name="Lawrence K.C."/>
            <person name="Strickland J.L."/>
            <person name="He B."/>
            <person name="Fraser P."/>
            <person name="Margres M.J."/>
            <person name="Gilbert D.M."/>
            <person name="Gibbs H.L."/>
            <person name="Parkinson C.L."/>
            <person name="Rokyta D.R."/>
        </authorList>
    </citation>
    <scope>NUCLEOTIDE SEQUENCE [LARGE SCALE GENOMIC DNA]</scope>
    <source>
        <strain evidence="3">DRR0105</strain>
    </source>
</reference>
<dbReference type="Proteomes" id="UP001474421">
    <property type="component" value="Unassembled WGS sequence"/>
</dbReference>
<proteinExistence type="predicted"/>
<keyword evidence="4" id="KW-1185">Reference proteome</keyword>
<dbReference type="InterPro" id="IPR051364">
    <property type="entry name" value="Cytokinesis/Rho-signaling"/>
</dbReference>
<name>A0AAW1BER8_CROAD</name>
<evidence type="ECO:0000256" key="1">
    <source>
        <dbReference type="SAM" id="MobiDB-lite"/>
    </source>
</evidence>
<dbReference type="GO" id="GO:0030097">
    <property type="term" value="P:hemopoiesis"/>
    <property type="evidence" value="ECO:0007669"/>
    <property type="project" value="TreeGrafter"/>
</dbReference>